<dbReference type="PANTHER" id="PTHR43335">
    <property type="entry name" value="ABC TRANSPORTER, ATP-BINDING PROTEIN"/>
    <property type="match status" value="1"/>
</dbReference>
<dbReference type="GeneID" id="59460967"/>
<keyword evidence="3" id="KW-0547">Nucleotide-binding</keyword>
<dbReference type="Gene3D" id="3.40.50.300">
    <property type="entry name" value="P-loop containing nucleotide triphosphate hydrolases"/>
    <property type="match status" value="1"/>
</dbReference>
<dbReference type="AlphaFoldDB" id="A0A871BJZ0"/>
<dbReference type="EMBL" id="CP063206">
    <property type="protein sequence ID" value="QOS13447.1"/>
    <property type="molecule type" value="Genomic_DNA"/>
</dbReference>
<evidence type="ECO:0000256" key="2">
    <source>
        <dbReference type="ARBA" id="ARBA00022448"/>
    </source>
</evidence>
<evidence type="ECO:0000313" key="8">
    <source>
        <dbReference type="Proteomes" id="UP000663064"/>
    </source>
</evidence>
<dbReference type="InterPro" id="IPR003439">
    <property type="entry name" value="ABC_transporter-like_ATP-bd"/>
</dbReference>
<evidence type="ECO:0000256" key="1">
    <source>
        <dbReference type="ARBA" id="ARBA00005417"/>
    </source>
</evidence>
<feature type="domain" description="ABC transporter" evidence="6">
    <location>
        <begin position="4"/>
        <end position="233"/>
    </location>
</feature>
<sequence length="330" mass="35287">MNAIEVTGVTKKYSEITALDRLSLAIESGSTFGLLGTNGAGKSTLFKLLVGHIRPDDGTVSVAGTDVATAGPELRSIVGYLPEHAGFPPSLTGREVLEFHARMHSLPDAASRIDAVLSVVGLSDAADRCVGGYSNGMTRRLGLAAALLSRPRILLLDEPTAGLDPRGVADFHRVIERLDAQSDLTVVISSHVLTEIESLCERIAILHGGQLCTVGDIDGLRREVTDDVRVRLRLGDAASADSIQTIVSAFDASVHSTDHDGDVVFVDCDPEDVPQLLTELTEAVTIDGYDVREPGLERVFEQVLSEAEQDSQPRQSAESSEQLRTVSHDE</sequence>
<proteinExistence type="inferred from homology"/>
<dbReference type="RefSeq" id="WP_058827915.1">
    <property type="nucleotide sequence ID" value="NZ_CP063206.1"/>
</dbReference>
<gene>
    <name evidence="7" type="primary">nosF2</name>
    <name evidence="7" type="ORF">HfgLR_21060</name>
</gene>
<dbReference type="PANTHER" id="PTHR43335:SF4">
    <property type="entry name" value="ABC TRANSPORTER, ATP-BINDING PROTEIN"/>
    <property type="match status" value="1"/>
</dbReference>
<dbReference type="CDD" id="cd03230">
    <property type="entry name" value="ABC_DR_subfamily_A"/>
    <property type="match status" value="1"/>
</dbReference>
<dbReference type="Proteomes" id="UP000663064">
    <property type="component" value="Plasmid pHGLR1"/>
</dbReference>
<protein>
    <submittedName>
        <fullName evidence="7">ABC-type transport system ATP-binding protein (Probable substrate copper)</fullName>
    </submittedName>
</protein>
<feature type="compositionally biased region" description="Polar residues" evidence="5">
    <location>
        <begin position="310"/>
        <end position="330"/>
    </location>
</feature>
<dbReference type="Pfam" id="PF00005">
    <property type="entry name" value="ABC_tran"/>
    <property type="match status" value="1"/>
</dbReference>
<dbReference type="GO" id="GO:0016887">
    <property type="term" value="F:ATP hydrolysis activity"/>
    <property type="evidence" value="ECO:0007669"/>
    <property type="project" value="InterPro"/>
</dbReference>
<keyword evidence="2" id="KW-0813">Transport</keyword>
<dbReference type="InterPro" id="IPR027417">
    <property type="entry name" value="P-loop_NTPase"/>
</dbReference>
<evidence type="ECO:0000259" key="6">
    <source>
        <dbReference type="PROSITE" id="PS50893"/>
    </source>
</evidence>
<geneLocation type="plasmid" evidence="7 8">
    <name>pHGLR1</name>
</geneLocation>
<keyword evidence="7" id="KW-0614">Plasmid</keyword>
<evidence type="ECO:0000256" key="4">
    <source>
        <dbReference type="ARBA" id="ARBA00022840"/>
    </source>
</evidence>
<dbReference type="SMART" id="SM00382">
    <property type="entry name" value="AAA"/>
    <property type="match status" value="1"/>
</dbReference>
<keyword evidence="4 7" id="KW-0067">ATP-binding</keyword>
<feature type="region of interest" description="Disordered" evidence="5">
    <location>
        <begin position="304"/>
        <end position="330"/>
    </location>
</feature>
<dbReference type="GO" id="GO:0005524">
    <property type="term" value="F:ATP binding"/>
    <property type="evidence" value="ECO:0007669"/>
    <property type="project" value="UniProtKB-KW"/>
</dbReference>
<comment type="similarity">
    <text evidence="1">Belongs to the ABC transporter superfamily.</text>
</comment>
<dbReference type="SUPFAM" id="SSF52540">
    <property type="entry name" value="P-loop containing nucleoside triphosphate hydrolases"/>
    <property type="match status" value="1"/>
</dbReference>
<evidence type="ECO:0000313" key="7">
    <source>
        <dbReference type="EMBL" id="QOS13447.1"/>
    </source>
</evidence>
<organism evidence="7 8">
    <name type="scientific">Haloferax gibbonsii</name>
    <dbReference type="NCBI Taxonomy" id="35746"/>
    <lineage>
        <taxon>Archaea</taxon>
        <taxon>Methanobacteriati</taxon>
        <taxon>Methanobacteriota</taxon>
        <taxon>Stenosarchaea group</taxon>
        <taxon>Halobacteria</taxon>
        <taxon>Halobacteriales</taxon>
        <taxon>Haloferacaceae</taxon>
        <taxon>Haloferax</taxon>
    </lineage>
</organism>
<evidence type="ECO:0000256" key="3">
    <source>
        <dbReference type="ARBA" id="ARBA00022741"/>
    </source>
</evidence>
<dbReference type="PROSITE" id="PS50893">
    <property type="entry name" value="ABC_TRANSPORTER_2"/>
    <property type="match status" value="1"/>
</dbReference>
<evidence type="ECO:0000256" key="5">
    <source>
        <dbReference type="SAM" id="MobiDB-lite"/>
    </source>
</evidence>
<accession>A0A871BJZ0</accession>
<reference evidence="7" key="1">
    <citation type="journal article" date="2021" name="Front. Microbiol.">
        <title>Cellular and Genomic Properties of Haloferax gibbonsii LR2-5, the Host of Euryarchaeal Virus HFTV1.</title>
        <authorList>
            <person name="Tittes C."/>
            <person name="Schwarzer S."/>
            <person name="Pfeiffer F."/>
            <person name="Dyall-Smith M."/>
            <person name="Rodriguez-Franco M."/>
            <person name="Oksanen H.M."/>
            <person name="Quax T.E.F."/>
        </authorList>
    </citation>
    <scope>NUCLEOTIDE SEQUENCE</scope>
    <source>
        <strain evidence="7">LR2-5</strain>
    </source>
</reference>
<name>A0A871BJZ0_HALGI</name>
<dbReference type="InterPro" id="IPR003593">
    <property type="entry name" value="AAA+_ATPase"/>
</dbReference>